<evidence type="ECO:0000313" key="2">
    <source>
        <dbReference type="EMBL" id="CAK9165591.1"/>
    </source>
</evidence>
<evidence type="ECO:0000256" key="1">
    <source>
        <dbReference type="SAM" id="MobiDB-lite"/>
    </source>
</evidence>
<dbReference type="Proteomes" id="UP001642360">
    <property type="component" value="Unassembled WGS sequence"/>
</dbReference>
<protein>
    <submittedName>
        <fullName evidence="2">Uncharacterized protein</fullName>
    </submittedName>
</protein>
<comment type="caution">
    <text evidence="2">The sequence shown here is derived from an EMBL/GenBank/DDBJ whole genome shotgun (WGS) entry which is preliminary data.</text>
</comment>
<proteinExistence type="predicted"/>
<reference evidence="2 3" key="1">
    <citation type="submission" date="2024-02" db="EMBL/GenBank/DDBJ databases">
        <authorList>
            <person name="Vignale AGUSTIN F."/>
            <person name="Sosa J E."/>
            <person name="Modenutti C."/>
        </authorList>
    </citation>
    <scope>NUCLEOTIDE SEQUENCE [LARGE SCALE GENOMIC DNA]</scope>
</reference>
<dbReference type="EMBL" id="CAUOFW020004418">
    <property type="protein sequence ID" value="CAK9165591.1"/>
    <property type="molecule type" value="Genomic_DNA"/>
</dbReference>
<gene>
    <name evidence="2" type="ORF">ILEXP_LOCUS34760</name>
</gene>
<sequence>MKAKWSDSESKSTLGNDSSSQDDEENFTAFVGPLFSPFGEIATSEVKKSPITKVEDLEEEIPTCVEDEECYEEIQDVKIDLHTPGEKRASPPPIPRPNSSFRNEKQEWETNEDFAKLTISTKLEAPSAYSKVMAPKK</sequence>
<keyword evidence="3" id="KW-1185">Reference proteome</keyword>
<feature type="compositionally biased region" description="Basic and acidic residues" evidence="1">
    <location>
        <begin position="1"/>
        <end position="10"/>
    </location>
</feature>
<accession>A0ABC8T848</accession>
<evidence type="ECO:0000313" key="3">
    <source>
        <dbReference type="Proteomes" id="UP001642360"/>
    </source>
</evidence>
<name>A0ABC8T848_9AQUA</name>
<feature type="region of interest" description="Disordered" evidence="1">
    <location>
        <begin position="1"/>
        <end position="28"/>
    </location>
</feature>
<feature type="region of interest" description="Disordered" evidence="1">
    <location>
        <begin position="81"/>
        <end position="109"/>
    </location>
</feature>
<organism evidence="2 3">
    <name type="scientific">Ilex paraguariensis</name>
    <name type="common">yerba mate</name>
    <dbReference type="NCBI Taxonomy" id="185542"/>
    <lineage>
        <taxon>Eukaryota</taxon>
        <taxon>Viridiplantae</taxon>
        <taxon>Streptophyta</taxon>
        <taxon>Embryophyta</taxon>
        <taxon>Tracheophyta</taxon>
        <taxon>Spermatophyta</taxon>
        <taxon>Magnoliopsida</taxon>
        <taxon>eudicotyledons</taxon>
        <taxon>Gunneridae</taxon>
        <taxon>Pentapetalae</taxon>
        <taxon>asterids</taxon>
        <taxon>campanulids</taxon>
        <taxon>Aquifoliales</taxon>
        <taxon>Aquifoliaceae</taxon>
        <taxon>Ilex</taxon>
    </lineage>
</organism>
<dbReference type="AlphaFoldDB" id="A0ABC8T848"/>